<dbReference type="PROSITE" id="PS50240">
    <property type="entry name" value="TRYPSIN_DOM"/>
    <property type="match status" value="1"/>
</dbReference>
<keyword evidence="6" id="KW-1185">Reference proteome</keyword>
<evidence type="ECO:0000313" key="5">
    <source>
        <dbReference type="EMBL" id="EFN68358.1"/>
    </source>
</evidence>
<dbReference type="AlphaFoldDB" id="E2AEC5"/>
<dbReference type="KEGG" id="cfo:105251461"/>
<dbReference type="OrthoDB" id="238681at2759"/>
<name>E2AEC5_CAMFO</name>
<evidence type="ECO:0000256" key="3">
    <source>
        <dbReference type="SAM" id="SignalP"/>
    </source>
</evidence>
<dbReference type="InterPro" id="IPR001254">
    <property type="entry name" value="Trypsin_dom"/>
</dbReference>
<dbReference type="Gene3D" id="2.40.10.10">
    <property type="entry name" value="Trypsin-like serine proteases"/>
    <property type="match status" value="1"/>
</dbReference>
<dbReference type="GO" id="GO:0006508">
    <property type="term" value="P:proteolysis"/>
    <property type="evidence" value="ECO:0007669"/>
    <property type="project" value="UniProtKB-KW"/>
</dbReference>
<dbReference type="STRING" id="104421.E2AEC5"/>
<feature type="signal peptide" evidence="3">
    <location>
        <begin position="1"/>
        <end position="23"/>
    </location>
</feature>
<feature type="domain" description="Peptidase S1" evidence="4">
    <location>
        <begin position="226"/>
        <end position="475"/>
    </location>
</feature>
<keyword evidence="5" id="KW-0378">Hydrolase</keyword>
<dbReference type="SMART" id="SM00020">
    <property type="entry name" value="Tryp_SPc"/>
    <property type="match status" value="1"/>
</dbReference>
<gene>
    <name evidence="5" type="ORF">EAG_13269</name>
</gene>
<dbReference type="GO" id="GO:0004252">
    <property type="term" value="F:serine-type endopeptidase activity"/>
    <property type="evidence" value="ECO:0007669"/>
    <property type="project" value="InterPro"/>
</dbReference>
<dbReference type="Pfam" id="PF16030">
    <property type="entry name" value="GD_N"/>
    <property type="match status" value="1"/>
</dbReference>
<dbReference type="Proteomes" id="UP000000311">
    <property type="component" value="Unassembled WGS sequence"/>
</dbReference>
<dbReference type="OMA" id="HEWMEDH"/>
<keyword evidence="1" id="KW-1015">Disulfide bond</keyword>
<dbReference type="FunCoup" id="E2AEC5">
    <property type="interactions" value="6"/>
</dbReference>
<dbReference type="PANTHER" id="PTHR24260:SF143">
    <property type="entry name" value="SERINE PROTEASE GD-LIKE PROTEIN"/>
    <property type="match status" value="1"/>
</dbReference>
<dbReference type="CDD" id="cd00190">
    <property type="entry name" value="Tryp_SPc"/>
    <property type="match status" value="1"/>
</dbReference>
<evidence type="ECO:0000256" key="2">
    <source>
        <dbReference type="SAM" id="MobiDB-lite"/>
    </source>
</evidence>
<dbReference type="InParanoid" id="E2AEC5"/>
<dbReference type="EMBL" id="GL438827">
    <property type="protein sequence ID" value="EFN68358.1"/>
    <property type="molecule type" value="Genomic_DNA"/>
</dbReference>
<dbReference type="PANTHER" id="PTHR24260">
    <property type="match status" value="1"/>
</dbReference>
<reference evidence="5 6" key="1">
    <citation type="journal article" date="2010" name="Science">
        <title>Genomic comparison of the ants Camponotus floridanus and Harpegnathos saltator.</title>
        <authorList>
            <person name="Bonasio R."/>
            <person name="Zhang G."/>
            <person name="Ye C."/>
            <person name="Mutti N.S."/>
            <person name="Fang X."/>
            <person name="Qin N."/>
            <person name="Donahue G."/>
            <person name="Yang P."/>
            <person name="Li Q."/>
            <person name="Li C."/>
            <person name="Zhang P."/>
            <person name="Huang Z."/>
            <person name="Berger S.L."/>
            <person name="Reinberg D."/>
            <person name="Wang J."/>
            <person name="Liebig J."/>
        </authorList>
    </citation>
    <scope>NUCLEOTIDE SEQUENCE [LARGE SCALE GENOMIC DNA]</scope>
    <source>
        <strain evidence="6">C129</strain>
    </source>
</reference>
<dbReference type="FunFam" id="2.40.10.10:FF:000068">
    <property type="entry name" value="transmembrane protease serine 2"/>
    <property type="match status" value="1"/>
</dbReference>
<evidence type="ECO:0000259" key="4">
    <source>
        <dbReference type="PROSITE" id="PS50240"/>
    </source>
</evidence>
<dbReference type="InterPro" id="IPR009003">
    <property type="entry name" value="Peptidase_S1_PA"/>
</dbReference>
<sequence>MAKVPILVVLLLQLLCTLLEVSGQQSPCLEYFTYIFDPATNQVMGQIQILSPPKNVELYLKVTLSIAVELPTNYVGILKVAQSKNKLVDQTDKPLLYHIYFPLPQPIPQLTGIWFNNQQYCSGPHTTGQVVTSITLDHTLYLSSVLPNSQNSYDSSQQNLNTNFQSNISLSTPQPTVPVYTSTSHTPLTQRPITSSEINKNPLLKPQSPVQPDQQSSECGISSPPIIYNSLSSNDMKTSRSQWPWLVAIFHFRTKYELLCVGSILSKKHVITAASCLKTTESFSPDALMASFGKYLLNQNETGTEYREIAYFTFHPDFNSSSTSGDADLAILTMKTPVEFSPTIRPICMWYTSVDLQKIVDKTGYIVWWKEPFTEEPRMLKAPIVSQETCLSSHLQFSSLTSNRTFCAGMRDGNGPCFGSGGSGLMLYDPDTQRYQMRGILSRTVREPTNFCHGRHYFVFVDVAKYVSWIYPQISTE</sequence>
<dbReference type="Pfam" id="PF00089">
    <property type="entry name" value="Trypsin"/>
    <property type="match status" value="1"/>
</dbReference>
<protein>
    <submittedName>
        <fullName evidence="5">Serine protease gd</fullName>
    </submittedName>
</protein>
<feature type="compositionally biased region" description="Low complexity" evidence="2">
    <location>
        <begin position="206"/>
        <end position="217"/>
    </location>
</feature>
<evidence type="ECO:0000256" key="1">
    <source>
        <dbReference type="ARBA" id="ARBA00023157"/>
    </source>
</evidence>
<accession>E2AEC5</accession>
<feature type="chain" id="PRO_5003157064" evidence="3">
    <location>
        <begin position="24"/>
        <end position="477"/>
    </location>
</feature>
<dbReference type="InterPro" id="IPR031986">
    <property type="entry name" value="GD_N"/>
</dbReference>
<feature type="region of interest" description="Disordered" evidence="2">
    <location>
        <begin position="175"/>
        <end position="221"/>
    </location>
</feature>
<feature type="compositionally biased region" description="Polar residues" evidence="2">
    <location>
        <begin position="175"/>
        <end position="199"/>
    </location>
</feature>
<keyword evidence="5" id="KW-0645">Protease</keyword>
<dbReference type="SUPFAM" id="SSF50494">
    <property type="entry name" value="Trypsin-like serine proteases"/>
    <property type="match status" value="1"/>
</dbReference>
<dbReference type="InterPro" id="IPR051333">
    <property type="entry name" value="CLIP_Serine_Protease"/>
</dbReference>
<organism evidence="6">
    <name type="scientific">Camponotus floridanus</name>
    <name type="common">Florida carpenter ant</name>
    <dbReference type="NCBI Taxonomy" id="104421"/>
    <lineage>
        <taxon>Eukaryota</taxon>
        <taxon>Metazoa</taxon>
        <taxon>Ecdysozoa</taxon>
        <taxon>Arthropoda</taxon>
        <taxon>Hexapoda</taxon>
        <taxon>Insecta</taxon>
        <taxon>Pterygota</taxon>
        <taxon>Neoptera</taxon>
        <taxon>Endopterygota</taxon>
        <taxon>Hymenoptera</taxon>
        <taxon>Apocrita</taxon>
        <taxon>Aculeata</taxon>
        <taxon>Formicoidea</taxon>
        <taxon>Formicidae</taxon>
        <taxon>Formicinae</taxon>
        <taxon>Camponotus</taxon>
    </lineage>
</organism>
<dbReference type="InterPro" id="IPR043504">
    <property type="entry name" value="Peptidase_S1_PA_chymotrypsin"/>
</dbReference>
<evidence type="ECO:0000313" key="6">
    <source>
        <dbReference type="Proteomes" id="UP000000311"/>
    </source>
</evidence>
<keyword evidence="3" id="KW-0732">Signal</keyword>
<proteinExistence type="predicted"/>